<dbReference type="KEGG" id="msp:Mspyr1_54710"/>
<protein>
    <submittedName>
        <fullName evidence="2">Uncharacterized protein</fullName>
    </submittedName>
</protein>
<accession>E6TQ59</accession>
<name>E6TQ59_MYCSR</name>
<reference evidence="2 3" key="1">
    <citation type="journal article" date="2011" name="Stand. Genomic Sci.">
        <title>Complete genome sequence of Mycobacterium sp. strain (Spyr1) and reclassification to Mycobacterium gilvum Spyr1.</title>
        <authorList>
            <person name="Kallimanis A."/>
            <person name="Karabika E."/>
            <person name="Mavromatis K."/>
            <person name="Lapidus A."/>
            <person name="Labutti K.M."/>
            <person name="Liolios K."/>
            <person name="Ivanova N."/>
            <person name="Goodwin L."/>
            <person name="Woyke T."/>
            <person name="Velentzas A.D."/>
            <person name="Perisynakis A."/>
            <person name="Ouzounis C.C."/>
            <person name="Kyrpides N.C."/>
            <person name="Koukkou A.I."/>
            <person name="Drainas C."/>
        </authorList>
    </citation>
    <scope>NUCLEOTIDE SEQUENCE [LARGE SCALE GENOMIC DNA]</scope>
    <source>
        <strain evidence="3">DSM 45189 / LMG 24558 / Spyr1</strain>
    </source>
</reference>
<feature type="region of interest" description="Disordered" evidence="1">
    <location>
        <begin position="1"/>
        <end position="42"/>
    </location>
</feature>
<evidence type="ECO:0000256" key="1">
    <source>
        <dbReference type="SAM" id="MobiDB-lite"/>
    </source>
</evidence>
<keyword evidence="3" id="KW-1185">Reference proteome</keyword>
<gene>
    <name evidence="2" type="ordered locus">Mspyr1_54710</name>
</gene>
<evidence type="ECO:0000313" key="2">
    <source>
        <dbReference type="EMBL" id="ADU01982.1"/>
    </source>
</evidence>
<organism evidence="2 3">
    <name type="scientific">Mycolicibacterium gilvum (strain DSM 45189 / LMG 24558 / Spyr1)</name>
    <name type="common">Mycobacterium gilvum</name>
    <dbReference type="NCBI Taxonomy" id="278137"/>
    <lineage>
        <taxon>Bacteria</taxon>
        <taxon>Bacillati</taxon>
        <taxon>Actinomycetota</taxon>
        <taxon>Actinomycetes</taxon>
        <taxon>Mycobacteriales</taxon>
        <taxon>Mycobacteriaceae</taxon>
        <taxon>Mycolicibacterium</taxon>
    </lineage>
</organism>
<proteinExistence type="predicted"/>
<dbReference type="AlphaFoldDB" id="E6TQ59"/>
<dbReference type="HOGENOM" id="CLU_2451474_0_0_11"/>
<keyword evidence="2" id="KW-0614">Plasmid</keyword>
<dbReference type="EMBL" id="CP002386">
    <property type="protein sequence ID" value="ADU01982.1"/>
    <property type="molecule type" value="Genomic_DNA"/>
</dbReference>
<dbReference type="Proteomes" id="UP000008916">
    <property type="component" value="Plasmid pMSPYR101"/>
</dbReference>
<evidence type="ECO:0000313" key="3">
    <source>
        <dbReference type="Proteomes" id="UP000008916"/>
    </source>
</evidence>
<sequence>MLITHSSPDRPRPSSRPIDGSAIATAVSSSRTRNDATATTESTHHCRLTTAVGPIPWVAMFIGSPSIASPAGVWSLARLPADHRVPKGL</sequence>
<geneLocation type="plasmid" evidence="2 3">
    <name>pMSPYR101</name>
</geneLocation>
<feature type="compositionally biased region" description="Polar residues" evidence="1">
    <location>
        <begin position="26"/>
        <end position="41"/>
    </location>
</feature>